<evidence type="ECO:0000259" key="1">
    <source>
        <dbReference type="Pfam" id="PF13439"/>
    </source>
</evidence>
<dbReference type="RefSeq" id="WP_014423728.1">
    <property type="nucleotide sequence ID" value="NC_017068.1"/>
</dbReference>
<keyword evidence="2" id="KW-0808">Transferase</keyword>
<dbReference type="PATRIC" id="fig|927704.6.peg.593"/>
<dbReference type="KEGG" id="sri:SELR_05780"/>
<dbReference type="eggNOG" id="COG0438">
    <property type="taxonomic scope" value="Bacteria"/>
</dbReference>
<evidence type="ECO:0000313" key="3">
    <source>
        <dbReference type="Proteomes" id="UP000007887"/>
    </source>
</evidence>
<dbReference type="Proteomes" id="UP000007887">
    <property type="component" value="Chromosome"/>
</dbReference>
<dbReference type="EMBL" id="AP012292">
    <property type="protein sequence ID" value="BAL82286.1"/>
    <property type="molecule type" value="Genomic_DNA"/>
</dbReference>
<proteinExistence type="predicted"/>
<dbReference type="Gene3D" id="3.40.50.2000">
    <property type="entry name" value="Glycogen Phosphorylase B"/>
    <property type="match status" value="2"/>
</dbReference>
<dbReference type="PANTHER" id="PTHR12526">
    <property type="entry name" value="GLYCOSYLTRANSFERASE"/>
    <property type="match status" value="1"/>
</dbReference>
<dbReference type="OrthoDB" id="267399at2"/>
<organism evidence="2 3">
    <name type="scientific">Selenomonas ruminantium subsp. lactilytica (strain NBRC 103574 / TAM6421)</name>
    <dbReference type="NCBI Taxonomy" id="927704"/>
    <lineage>
        <taxon>Bacteria</taxon>
        <taxon>Bacillati</taxon>
        <taxon>Bacillota</taxon>
        <taxon>Negativicutes</taxon>
        <taxon>Selenomonadales</taxon>
        <taxon>Selenomonadaceae</taxon>
        <taxon>Selenomonas</taxon>
    </lineage>
</organism>
<protein>
    <submittedName>
        <fullName evidence="2">Putative glycosyl transferase family 1 protein</fullName>
        <ecNumber evidence="2">2.4.1.-</ecNumber>
    </submittedName>
</protein>
<gene>
    <name evidence="2" type="ordered locus">SELR_05780</name>
</gene>
<feature type="domain" description="Glycosyltransferase subfamily 4-like N-terminal" evidence="1">
    <location>
        <begin position="12"/>
        <end position="171"/>
    </location>
</feature>
<dbReference type="EC" id="2.4.1.-" evidence="2"/>
<sequence length="377" mass="43591">MKVLIIDPWGNGNSSYLHGIAEGLSKKINLCLVTSRGFHSKDNIKIKKIFFPISDRLKGGFFRRMIRGGEYILAYLYIIFYIRKSRFDVIHVQWLLWYKLDVLFLRCISLFCPIVYTAHNAIPHIKSSSNKELEKIYKIVDKIIVHGGAIKRELLDLFQISTNKINIIPHGAYINVKKTYIEDEKIRGIKRLIQNYNRVFLFEGYIFYNKGVDRLVKIWIDDFACGNELLIIAGKVNEDYKEFTTVKSEMNIKNNILYIPGFIEENLMTFLMQTSDVFVLPYRHASMSGVIFSAAAYKKAVLSTKVGAIPEYIIDNETGFLCSNNDQALRKKISEISSVPKTKLIDVGEALFVNVMNEYNWNKISDETLDVYQLIER</sequence>
<dbReference type="AlphaFoldDB" id="I0GNE9"/>
<dbReference type="GO" id="GO:0016757">
    <property type="term" value="F:glycosyltransferase activity"/>
    <property type="evidence" value="ECO:0007669"/>
    <property type="project" value="UniProtKB-KW"/>
</dbReference>
<name>I0GNE9_SELRL</name>
<dbReference type="CDD" id="cd03801">
    <property type="entry name" value="GT4_PimA-like"/>
    <property type="match status" value="1"/>
</dbReference>
<dbReference type="HOGENOM" id="CLU_009583_6_2_9"/>
<dbReference type="SUPFAM" id="SSF53756">
    <property type="entry name" value="UDP-Glycosyltransferase/glycogen phosphorylase"/>
    <property type="match status" value="1"/>
</dbReference>
<accession>I0GNE9</accession>
<reference evidence="2 3" key="1">
    <citation type="submission" date="2011-10" db="EMBL/GenBank/DDBJ databases">
        <title>Whole genome sequence of Selenomonas ruminantium subsp. lactilytica TAM6421.</title>
        <authorList>
            <person name="Oguchi A."/>
            <person name="Ankai A."/>
            <person name="Kaneko J."/>
            <person name="Yamada-Narita S."/>
            <person name="Fukui S."/>
            <person name="Takahashi M."/>
            <person name="Onodera T."/>
            <person name="Kojima S."/>
            <person name="Fushimi T."/>
            <person name="Abe N."/>
            <person name="Kamio Y."/>
            <person name="Yamazaki S."/>
            <person name="Fujita N."/>
        </authorList>
    </citation>
    <scope>NUCLEOTIDE SEQUENCE [LARGE SCALE GENOMIC DNA]</scope>
    <source>
        <strain evidence="3">NBRC 103574 / TAM6421</strain>
    </source>
</reference>
<dbReference type="InterPro" id="IPR028098">
    <property type="entry name" value="Glyco_trans_4-like_N"/>
</dbReference>
<keyword evidence="2" id="KW-0328">Glycosyltransferase</keyword>
<dbReference type="Pfam" id="PF13692">
    <property type="entry name" value="Glyco_trans_1_4"/>
    <property type="match status" value="1"/>
</dbReference>
<evidence type="ECO:0000313" key="2">
    <source>
        <dbReference type="EMBL" id="BAL82286.1"/>
    </source>
</evidence>
<dbReference type="Pfam" id="PF13439">
    <property type="entry name" value="Glyco_transf_4"/>
    <property type="match status" value="1"/>
</dbReference>